<dbReference type="Proteomes" id="UP000270616">
    <property type="component" value="Unassembled WGS sequence"/>
</dbReference>
<dbReference type="EMBL" id="RKMF01000013">
    <property type="protein sequence ID" value="ROZ62365.1"/>
    <property type="molecule type" value="Genomic_DNA"/>
</dbReference>
<gene>
    <name evidence="1" type="ORF">EDL96_10155</name>
</gene>
<accession>A0A3N3ZNH0</accession>
<dbReference type="OrthoDB" id="3373298at2"/>
<sequence length="228" mass="24252">MDMAPEGIPLATGGQDRDGLEMDVLHLPWGPVLPFWPAGLVLRCALQGDVVVEAGASVIDDAHHHGPGEGHPAQAPWAAVRCDNAMALLALAGAEDVAVRARRARDALLDGNGDAARDAVTRLHRAVRRSRLLRWSLRGVLPLTASDLEDHGLPMSCLGDAHDRLVSLVERVRAQVHDRGPMNPSGTGAVVWDELPHLMTGLELATVRLAVASLDLDPLPGAREVARA</sequence>
<evidence type="ECO:0000313" key="2">
    <source>
        <dbReference type="Proteomes" id="UP000270616"/>
    </source>
</evidence>
<name>A0A3N3ZNH0_9MICC</name>
<dbReference type="AlphaFoldDB" id="A0A3N3ZNH0"/>
<evidence type="ECO:0000313" key="1">
    <source>
        <dbReference type="EMBL" id="ROZ62365.1"/>
    </source>
</evidence>
<comment type="caution">
    <text evidence="1">The sequence shown here is derived from an EMBL/GenBank/DDBJ whole genome shotgun (WGS) entry which is preliminary data.</text>
</comment>
<protein>
    <submittedName>
        <fullName evidence="1">Uncharacterized protein</fullName>
    </submittedName>
</protein>
<organism evidence="1 2">
    <name type="scientific">Kocuria soli</name>
    <dbReference type="NCBI Taxonomy" id="2485125"/>
    <lineage>
        <taxon>Bacteria</taxon>
        <taxon>Bacillati</taxon>
        <taxon>Actinomycetota</taxon>
        <taxon>Actinomycetes</taxon>
        <taxon>Micrococcales</taxon>
        <taxon>Micrococcaceae</taxon>
        <taxon>Kocuria</taxon>
    </lineage>
</organism>
<proteinExistence type="predicted"/>
<reference evidence="1 2" key="1">
    <citation type="submission" date="2018-10" db="EMBL/GenBank/DDBJ databases">
        <title>Kocuria sp. M5W7-7, whole genome shotgun sequence.</title>
        <authorList>
            <person name="Tuo L."/>
        </authorList>
    </citation>
    <scope>NUCLEOTIDE SEQUENCE [LARGE SCALE GENOMIC DNA]</scope>
    <source>
        <strain evidence="1 2">M5W7-7</strain>
    </source>
</reference>
<keyword evidence="2" id="KW-1185">Reference proteome</keyword>